<dbReference type="EMBL" id="JACGCM010001659">
    <property type="protein sequence ID" value="KAF6151979.1"/>
    <property type="molecule type" value="Genomic_DNA"/>
</dbReference>
<gene>
    <name evidence="3" type="ORF">GIB67_010553</name>
</gene>
<dbReference type="InterPro" id="IPR046960">
    <property type="entry name" value="PPR_At4g14850-like_plant"/>
</dbReference>
<evidence type="ECO:0000313" key="4">
    <source>
        <dbReference type="Proteomes" id="UP000541444"/>
    </source>
</evidence>
<keyword evidence="4" id="KW-1185">Reference proteome</keyword>
<dbReference type="GO" id="GO:0009451">
    <property type="term" value="P:RNA modification"/>
    <property type="evidence" value="ECO:0007669"/>
    <property type="project" value="InterPro"/>
</dbReference>
<keyword evidence="1" id="KW-0677">Repeat</keyword>
<protein>
    <recommendedName>
        <fullName evidence="5">Pentatricopeptide repeat-containing protein</fullName>
    </recommendedName>
</protein>
<evidence type="ECO:0000256" key="1">
    <source>
        <dbReference type="ARBA" id="ARBA00022737"/>
    </source>
</evidence>
<proteinExistence type="predicted"/>
<dbReference type="PANTHER" id="PTHR47926:SF469">
    <property type="entry name" value="DYW DOMAIN-CONTAINING PROTEIN"/>
    <property type="match status" value="1"/>
</dbReference>
<comment type="caution">
    <text evidence="3">The sequence shown here is derived from an EMBL/GenBank/DDBJ whole genome shotgun (WGS) entry which is preliminary data.</text>
</comment>
<dbReference type="InterPro" id="IPR002885">
    <property type="entry name" value="PPR_rpt"/>
</dbReference>
<dbReference type="InterPro" id="IPR011990">
    <property type="entry name" value="TPR-like_helical_dom_sf"/>
</dbReference>
<dbReference type="Pfam" id="PF13041">
    <property type="entry name" value="PPR_2"/>
    <property type="match status" value="1"/>
</dbReference>
<evidence type="ECO:0008006" key="5">
    <source>
        <dbReference type="Google" id="ProtNLM"/>
    </source>
</evidence>
<name>A0A7J7MAV0_9MAGN</name>
<feature type="repeat" description="PPR" evidence="2">
    <location>
        <begin position="102"/>
        <end position="136"/>
    </location>
</feature>
<sequence length="198" mass="22283">MSSLDIRNNFGCVGQLEHKQVTEERPKEYAEMIANDVPGNPTPHTAVWDPKGLSFGERVHDYVEEHGYGKSVKICNSLIAMYARCGYVDKVVWVFRGMLLKDVVTWTALIIGLMINGKDRYVIEAFTEIQRRGVHPNVQTFTRVYLIGPRKSSLMATKHDSTTTPVAATEDVIQTLIEHLVQPLLPTKAKGETNLSRQ</sequence>
<dbReference type="PANTHER" id="PTHR47926">
    <property type="entry name" value="PENTATRICOPEPTIDE REPEAT-CONTAINING PROTEIN"/>
    <property type="match status" value="1"/>
</dbReference>
<evidence type="ECO:0000313" key="3">
    <source>
        <dbReference type="EMBL" id="KAF6151979.1"/>
    </source>
</evidence>
<dbReference type="AlphaFoldDB" id="A0A7J7MAV0"/>
<evidence type="ECO:0000256" key="2">
    <source>
        <dbReference type="PROSITE-ProRule" id="PRU00708"/>
    </source>
</evidence>
<dbReference type="OrthoDB" id="9990610at2759"/>
<organism evidence="3 4">
    <name type="scientific">Kingdonia uniflora</name>
    <dbReference type="NCBI Taxonomy" id="39325"/>
    <lineage>
        <taxon>Eukaryota</taxon>
        <taxon>Viridiplantae</taxon>
        <taxon>Streptophyta</taxon>
        <taxon>Embryophyta</taxon>
        <taxon>Tracheophyta</taxon>
        <taxon>Spermatophyta</taxon>
        <taxon>Magnoliopsida</taxon>
        <taxon>Ranunculales</taxon>
        <taxon>Circaeasteraceae</taxon>
        <taxon>Kingdonia</taxon>
    </lineage>
</organism>
<dbReference type="GO" id="GO:0003723">
    <property type="term" value="F:RNA binding"/>
    <property type="evidence" value="ECO:0007669"/>
    <property type="project" value="InterPro"/>
</dbReference>
<reference evidence="3 4" key="1">
    <citation type="journal article" date="2020" name="IScience">
        <title>Genome Sequencing of the Endangered Kingdonia uniflora (Circaeasteraceae, Ranunculales) Reveals Potential Mechanisms of Evolutionary Specialization.</title>
        <authorList>
            <person name="Sun Y."/>
            <person name="Deng T."/>
            <person name="Zhang A."/>
            <person name="Moore M.J."/>
            <person name="Landis J.B."/>
            <person name="Lin N."/>
            <person name="Zhang H."/>
            <person name="Zhang X."/>
            <person name="Huang J."/>
            <person name="Zhang X."/>
            <person name="Sun H."/>
            <person name="Wang H."/>
        </authorList>
    </citation>
    <scope>NUCLEOTIDE SEQUENCE [LARGE SCALE GENOMIC DNA]</scope>
    <source>
        <strain evidence="3">TB1705</strain>
        <tissue evidence="3">Leaf</tissue>
    </source>
</reference>
<accession>A0A7J7MAV0</accession>
<dbReference type="Proteomes" id="UP000541444">
    <property type="component" value="Unassembled WGS sequence"/>
</dbReference>
<dbReference type="Gene3D" id="1.25.40.10">
    <property type="entry name" value="Tetratricopeptide repeat domain"/>
    <property type="match status" value="1"/>
</dbReference>
<dbReference type="PROSITE" id="PS51375">
    <property type="entry name" value="PPR"/>
    <property type="match status" value="1"/>
</dbReference>